<proteinExistence type="predicted"/>
<sequence length="109" mass="12603">MTSLRFYSMTSCNDDYVPVPALIADAHLEAIDAKMEALYDTETITMEVTLNEPEDYDRPNFDDDVKYCSECNEEKMIVAYGWRSAHDNLCVDCVNLPGMYAYDDEELYR</sequence>
<evidence type="ECO:0000313" key="1">
    <source>
        <dbReference type="EMBL" id="QHT91921.1"/>
    </source>
</evidence>
<organism evidence="1">
    <name type="scientific">viral metagenome</name>
    <dbReference type="NCBI Taxonomy" id="1070528"/>
    <lineage>
        <taxon>unclassified sequences</taxon>
        <taxon>metagenomes</taxon>
        <taxon>organismal metagenomes</taxon>
    </lineage>
</organism>
<name>A0A6C0IFF8_9ZZZZ</name>
<accession>A0A6C0IFF8</accession>
<protein>
    <submittedName>
        <fullName evidence="1">Uncharacterized protein</fullName>
    </submittedName>
</protein>
<dbReference type="AlphaFoldDB" id="A0A6C0IFF8"/>
<dbReference type="EMBL" id="MN740172">
    <property type="protein sequence ID" value="QHT91921.1"/>
    <property type="molecule type" value="Genomic_DNA"/>
</dbReference>
<reference evidence="1" key="1">
    <citation type="journal article" date="2020" name="Nature">
        <title>Giant virus diversity and host interactions through global metagenomics.</title>
        <authorList>
            <person name="Schulz F."/>
            <person name="Roux S."/>
            <person name="Paez-Espino D."/>
            <person name="Jungbluth S."/>
            <person name="Walsh D.A."/>
            <person name="Denef V.J."/>
            <person name="McMahon K.D."/>
            <person name="Konstantinidis K.T."/>
            <person name="Eloe-Fadrosh E.A."/>
            <person name="Kyrpides N.C."/>
            <person name="Woyke T."/>
        </authorList>
    </citation>
    <scope>NUCLEOTIDE SEQUENCE</scope>
    <source>
        <strain evidence="1">GVMAG-M-3300023184-86</strain>
    </source>
</reference>